<keyword evidence="8" id="KW-1185">Reference proteome</keyword>
<feature type="compositionally biased region" description="Low complexity" evidence="4">
    <location>
        <begin position="253"/>
        <end position="266"/>
    </location>
</feature>
<feature type="region of interest" description="Disordered" evidence="4">
    <location>
        <begin position="253"/>
        <end position="277"/>
    </location>
</feature>
<dbReference type="InterPro" id="IPR029016">
    <property type="entry name" value="GAF-like_dom_sf"/>
</dbReference>
<dbReference type="SUPFAM" id="SSF46785">
    <property type="entry name" value="Winged helix' DNA-binding domain"/>
    <property type="match status" value="1"/>
</dbReference>
<dbReference type="PROSITE" id="PS51078">
    <property type="entry name" value="ICLR_ED"/>
    <property type="match status" value="1"/>
</dbReference>
<evidence type="ECO:0000259" key="6">
    <source>
        <dbReference type="PROSITE" id="PS51078"/>
    </source>
</evidence>
<evidence type="ECO:0000256" key="4">
    <source>
        <dbReference type="SAM" id="MobiDB-lite"/>
    </source>
</evidence>
<dbReference type="InterPro" id="IPR036390">
    <property type="entry name" value="WH_DNA-bd_sf"/>
</dbReference>
<protein>
    <submittedName>
        <fullName evidence="7">IclR family transcriptional regulator</fullName>
    </submittedName>
</protein>
<keyword evidence="2" id="KW-0238">DNA-binding</keyword>
<dbReference type="InterPro" id="IPR005471">
    <property type="entry name" value="Tscrpt_reg_IclR_N"/>
</dbReference>
<dbReference type="Pfam" id="PF01614">
    <property type="entry name" value="IclR_C"/>
    <property type="match status" value="1"/>
</dbReference>
<reference evidence="7" key="2">
    <citation type="submission" date="2021-01" db="EMBL/GenBank/DDBJ databases">
        <authorList>
            <person name="Kang M."/>
        </authorList>
    </citation>
    <scope>NUCLEOTIDE SEQUENCE</scope>
    <source>
        <strain evidence="7">KACC 17527</strain>
    </source>
</reference>
<evidence type="ECO:0000256" key="3">
    <source>
        <dbReference type="ARBA" id="ARBA00023163"/>
    </source>
</evidence>
<dbReference type="GO" id="GO:0003677">
    <property type="term" value="F:DNA binding"/>
    <property type="evidence" value="ECO:0007669"/>
    <property type="project" value="UniProtKB-KW"/>
</dbReference>
<keyword evidence="3" id="KW-0804">Transcription</keyword>
<comment type="caution">
    <text evidence="7">The sequence shown here is derived from an EMBL/GenBank/DDBJ whole genome shotgun (WGS) entry which is preliminary data.</text>
</comment>
<dbReference type="PROSITE" id="PS51077">
    <property type="entry name" value="HTH_ICLR"/>
    <property type="match status" value="1"/>
</dbReference>
<name>A0A934WKY7_9BURK</name>
<dbReference type="PANTHER" id="PTHR30136:SF7">
    <property type="entry name" value="HTH-TYPE TRANSCRIPTIONAL REGULATOR KDGR-RELATED"/>
    <property type="match status" value="1"/>
</dbReference>
<accession>A0A934WKY7</accession>
<proteinExistence type="predicted"/>
<sequence>MVEPLYTAPALEKGLDILELLAGEAEGLAQGVIAQRLGRSAPELFRMLTVLQRRGYLQRRGDGTYQLSLRLFELSHRHPPLNRLLQVAVPAMEELAEATRQSCHLVVHHDQRIVVVAQVDSPEPMGFRVRLGTHYPMRMDRASPRVLTAFQPRPVQDLLVEELIANSDQRLTASRVRAELARVVQRGLYAAPSNTAAGVTDLCAPVFDQQEGALAALTVPFLAQKYVGVTVEQASQALLQTVGRISLQLGAGAARAEQPQQPTPRAAPRKRAAASER</sequence>
<dbReference type="Pfam" id="PF09339">
    <property type="entry name" value="HTH_IclR"/>
    <property type="match status" value="1"/>
</dbReference>
<dbReference type="GO" id="GO:0045892">
    <property type="term" value="P:negative regulation of DNA-templated transcription"/>
    <property type="evidence" value="ECO:0007669"/>
    <property type="project" value="TreeGrafter"/>
</dbReference>
<dbReference type="AlphaFoldDB" id="A0A934WKY7"/>
<dbReference type="InterPro" id="IPR050707">
    <property type="entry name" value="HTH_MetabolicPath_Reg"/>
</dbReference>
<organism evidence="7 8">
    <name type="scientific">Ramlibacter ginsenosidimutans</name>
    <dbReference type="NCBI Taxonomy" id="502333"/>
    <lineage>
        <taxon>Bacteria</taxon>
        <taxon>Pseudomonadati</taxon>
        <taxon>Pseudomonadota</taxon>
        <taxon>Betaproteobacteria</taxon>
        <taxon>Burkholderiales</taxon>
        <taxon>Comamonadaceae</taxon>
        <taxon>Ramlibacter</taxon>
    </lineage>
</organism>
<evidence type="ECO:0000313" key="8">
    <source>
        <dbReference type="Proteomes" id="UP000630528"/>
    </source>
</evidence>
<dbReference type="InterPro" id="IPR014757">
    <property type="entry name" value="Tscrpt_reg_IclR_C"/>
</dbReference>
<gene>
    <name evidence="7" type="ORF">JJB11_02825</name>
</gene>
<dbReference type="GO" id="GO:0003700">
    <property type="term" value="F:DNA-binding transcription factor activity"/>
    <property type="evidence" value="ECO:0007669"/>
    <property type="project" value="TreeGrafter"/>
</dbReference>
<dbReference type="RefSeq" id="WP_201166381.1">
    <property type="nucleotide sequence ID" value="NZ_JAEPWM010000001.1"/>
</dbReference>
<evidence type="ECO:0000256" key="2">
    <source>
        <dbReference type="ARBA" id="ARBA00023125"/>
    </source>
</evidence>
<evidence type="ECO:0000313" key="7">
    <source>
        <dbReference type="EMBL" id="MBK6005016.1"/>
    </source>
</evidence>
<dbReference type="PANTHER" id="PTHR30136">
    <property type="entry name" value="HELIX-TURN-HELIX TRANSCRIPTIONAL REGULATOR, ICLR FAMILY"/>
    <property type="match status" value="1"/>
</dbReference>
<dbReference type="Gene3D" id="3.30.450.40">
    <property type="match status" value="1"/>
</dbReference>
<dbReference type="SMART" id="SM00346">
    <property type="entry name" value="HTH_ICLR"/>
    <property type="match status" value="1"/>
</dbReference>
<keyword evidence="1" id="KW-0805">Transcription regulation</keyword>
<dbReference type="Gene3D" id="1.10.10.10">
    <property type="entry name" value="Winged helix-like DNA-binding domain superfamily/Winged helix DNA-binding domain"/>
    <property type="match status" value="1"/>
</dbReference>
<feature type="domain" description="IclR-ED" evidence="6">
    <location>
        <begin position="70"/>
        <end position="251"/>
    </location>
</feature>
<evidence type="ECO:0000259" key="5">
    <source>
        <dbReference type="PROSITE" id="PS51077"/>
    </source>
</evidence>
<dbReference type="InterPro" id="IPR036388">
    <property type="entry name" value="WH-like_DNA-bd_sf"/>
</dbReference>
<feature type="domain" description="HTH iclR-type" evidence="5">
    <location>
        <begin position="8"/>
        <end position="69"/>
    </location>
</feature>
<feature type="compositionally biased region" description="Basic residues" evidence="4">
    <location>
        <begin position="267"/>
        <end position="277"/>
    </location>
</feature>
<dbReference type="EMBL" id="JAEPWM010000001">
    <property type="protein sequence ID" value="MBK6005016.1"/>
    <property type="molecule type" value="Genomic_DNA"/>
</dbReference>
<reference evidence="7" key="1">
    <citation type="journal article" date="2012" name="J. Microbiol. Biotechnol.">
        <title>Ramlibacter ginsenosidimutans sp. nov., with ginsenoside-converting activity.</title>
        <authorList>
            <person name="Wang L."/>
            <person name="An D.S."/>
            <person name="Kim S.G."/>
            <person name="Jin F.X."/>
            <person name="Kim S.C."/>
            <person name="Lee S.T."/>
            <person name="Im W.T."/>
        </authorList>
    </citation>
    <scope>NUCLEOTIDE SEQUENCE</scope>
    <source>
        <strain evidence="7">KACC 17527</strain>
    </source>
</reference>
<evidence type="ECO:0000256" key="1">
    <source>
        <dbReference type="ARBA" id="ARBA00023015"/>
    </source>
</evidence>
<dbReference type="Proteomes" id="UP000630528">
    <property type="component" value="Unassembled WGS sequence"/>
</dbReference>
<dbReference type="SUPFAM" id="SSF55781">
    <property type="entry name" value="GAF domain-like"/>
    <property type="match status" value="1"/>
</dbReference>